<gene>
    <name evidence="2" type="ORF">HPO96_03005</name>
</gene>
<dbReference type="Proteomes" id="UP000534306">
    <property type="component" value="Unassembled WGS sequence"/>
</dbReference>
<dbReference type="AlphaFoldDB" id="A0A7Y4KWL4"/>
<organism evidence="2 3">
    <name type="scientific">Kribbella sandramycini</name>
    <dbReference type="NCBI Taxonomy" id="60450"/>
    <lineage>
        <taxon>Bacteria</taxon>
        <taxon>Bacillati</taxon>
        <taxon>Actinomycetota</taxon>
        <taxon>Actinomycetes</taxon>
        <taxon>Propionibacteriales</taxon>
        <taxon>Kribbellaceae</taxon>
        <taxon>Kribbella</taxon>
    </lineage>
</organism>
<evidence type="ECO:0008006" key="4">
    <source>
        <dbReference type="Google" id="ProtNLM"/>
    </source>
</evidence>
<sequence length="535" mass="56851">MAHILDQPPAGAPASYVAEGRLVRTRPDEGGGSIIITSNKAVRTAIAAASAVGLVALAASSATAAGTAAPARPALALVSPVTEVTLDADPDYGTQLNLSTYVVAGNAPIEVRATRANFNSPVVAKQYVNGKPVAMPKGLVTDFSGLGKFLHVALTDAQGKKVLDVDQSLCLNGDGSRTRPDAPATSPYPDYCNSNPFTTGAVWGLQKGWSASTFSYDDKPVKLAVGKYKALITVNKAYRDLFKIPANQSKLTMNVNIVPGDPGCDPGHGDGCRTAQGKQGPAPKAKALQPHAKRPAGKPSTPKGPKPDLVSVPAWGMAITKGEEGTADADREYLAFAATVWNAGPSPLVLDGFRRQGKDLMDAFQYFYDDKGKEIGYQNTGTMEWDPREGHVHWHFTDFARYSLLNAKQSEVVRSQKEAFCLAATDMMDYTVKNANWHPMNTDLHTACGDHTSLSVREVLDVGSGDTYNQTKPGQSFDITDLPNGEYFVEVKANPEGKLFEGNTKNNVALRKVVLGGVKGARTVKVPPVGVIDAP</sequence>
<reference evidence="2 3" key="1">
    <citation type="submission" date="2020-05" db="EMBL/GenBank/DDBJ databases">
        <title>Genome sequence of Kribbella sandramycini ATCC 39419.</title>
        <authorList>
            <person name="Maclea K.S."/>
            <person name="Fair J.L."/>
        </authorList>
    </citation>
    <scope>NUCLEOTIDE SEQUENCE [LARGE SCALE GENOMIC DNA]</scope>
    <source>
        <strain evidence="2 3">ATCC 39419</strain>
    </source>
</reference>
<evidence type="ECO:0000256" key="1">
    <source>
        <dbReference type="SAM" id="MobiDB-lite"/>
    </source>
</evidence>
<evidence type="ECO:0000313" key="3">
    <source>
        <dbReference type="Proteomes" id="UP000534306"/>
    </source>
</evidence>
<name>A0A7Y4KWL4_9ACTN</name>
<evidence type="ECO:0000313" key="2">
    <source>
        <dbReference type="EMBL" id="NOL39206.1"/>
    </source>
</evidence>
<comment type="caution">
    <text evidence="2">The sequence shown here is derived from an EMBL/GenBank/DDBJ whole genome shotgun (WGS) entry which is preliminary data.</text>
</comment>
<dbReference type="InterPro" id="IPR001695">
    <property type="entry name" value="Lysyl_oxidase"/>
</dbReference>
<protein>
    <recommendedName>
        <fullName evidence="4">Lysyl oxidase</fullName>
    </recommendedName>
</protein>
<keyword evidence="3" id="KW-1185">Reference proteome</keyword>
<dbReference type="Pfam" id="PF01186">
    <property type="entry name" value="Lysyl_oxidase"/>
    <property type="match status" value="1"/>
</dbReference>
<dbReference type="GO" id="GO:0005507">
    <property type="term" value="F:copper ion binding"/>
    <property type="evidence" value="ECO:0007669"/>
    <property type="project" value="InterPro"/>
</dbReference>
<accession>A0A7Y4KWL4</accession>
<feature type="region of interest" description="Disordered" evidence="1">
    <location>
        <begin position="266"/>
        <end position="308"/>
    </location>
</feature>
<proteinExistence type="predicted"/>
<dbReference type="EMBL" id="JABJRC010000001">
    <property type="protein sequence ID" value="NOL39206.1"/>
    <property type="molecule type" value="Genomic_DNA"/>
</dbReference>
<dbReference type="GO" id="GO:0016641">
    <property type="term" value="F:oxidoreductase activity, acting on the CH-NH2 group of donors, oxygen as acceptor"/>
    <property type="evidence" value="ECO:0007669"/>
    <property type="project" value="InterPro"/>
</dbReference>